<organismHost>
    <name type="scientific">Acanthamoeba polyphaga</name>
    <name type="common">Amoeba</name>
    <dbReference type="NCBI Taxonomy" id="5757"/>
</organismHost>
<proteinExistence type="predicted"/>
<protein>
    <submittedName>
        <fullName evidence="1">Uncharacterized protein</fullName>
    </submittedName>
</protein>
<evidence type="ECO:0000313" key="1">
    <source>
        <dbReference type="EMBL" id="AKI78844.1"/>
    </source>
</evidence>
<name>A0A0G2Y2W6_MIMIV</name>
<evidence type="ECO:0000313" key="2">
    <source>
        <dbReference type="Proteomes" id="UP000241474"/>
    </source>
</evidence>
<reference evidence="1 2" key="1">
    <citation type="submission" date="2014-10" db="EMBL/GenBank/DDBJ databases">
        <title>Pan-genome analysis of Brazilian lineage A amoebal mimiviruses.</title>
        <authorList>
            <person name="Assis F.L."/>
            <person name="Abrahao J.S."/>
            <person name="Kroon E.G."/>
            <person name="Dornas F.P."/>
            <person name="Andrade K.R."/>
            <person name="Borato P.V.M."/>
            <person name="Pilotto M.R."/>
            <person name="Benamar S."/>
            <person name="LaScola B."/>
            <person name="Colson P."/>
        </authorList>
    </citation>
    <scope>NUCLEOTIDE SEQUENCE [LARGE SCALE GENOMIC DNA]</scope>
    <source>
        <strain evidence="1 2">Oyster</strain>
    </source>
</reference>
<dbReference type="EMBL" id="KM982401">
    <property type="protein sequence ID" value="AKI78844.1"/>
    <property type="molecule type" value="Genomic_DNA"/>
</dbReference>
<accession>A0A0G2Y2W6</accession>
<dbReference type="Proteomes" id="UP000241474">
    <property type="component" value="Segment"/>
</dbReference>
<sequence>MAATFDRVEAENRYRKICSGWDNCITLQQHQAAVEEYKELHQLLFPSSCQYVPGWLTPEQREVKKQAELAKKLRKLELKEEFKSFVDSALSKSLTKISDRDMDNLPWTFMSTLNDLVNPGKIGISNIFAGQNNIRVQSKEKFELHVRRALDETFHWCIFPEKVDDFMKTFSEKLSFKVNYS</sequence>
<organism evidence="1 2">
    <name type="scientific">Acanthamoeba polyphaga mimivirus</name>
    <name type="common">APMV</name>
    <dbReference type="NCBI Taxonomy" id="212035"/>
    <lineage>
        <taxon>Viruses</taxon>
        <taxon>Varidnaviria</taxon>
        <taxon>Bamfordvirae</taxon>
        <taxon>Nucleocytoviricota</taxon>
        <taxon>Megaviricetes</taxon>
        <taxon>Imitervirales</taxon>
        <taxon>Mimiviridae</taxon>
        <taxon>Megamimivirinae</taxon>
        <taxon>Mimivirus</taxon>
        <taxon>Mimivirus bradfordmassiliense</taxon>
    </lineage>
</organism>